<feature type="transmembrane region" description="Helical" evidence="1">
    <location>
        <begin position="182"/>
        <end position="204"/>
    </location>
</feature>
<dbReference type="Pfam" id="PF04018">
    <property type="entry name" value="VCA0040-like"/>
    <property type="match status" value="1"/>
</dbReference>
<accession>A0A9Q4FZQ3</accession>
<keyword evidence="3" id="KW-1185">Reference proteome</keyword>
<proteinExistence type="predicted"/>
<keyword evidence="1" id="KW-0472">Membrane</keyword>
<feature type="transmembrane region" description="Helical" evidence="1">
    <location>
        <begin position="86"/>
        <end position="105"/>
    </location>
</feature>
<keyword evidence="1" id="KW-0812">Transmembrane</keyword>
<comment type="caution">
    <text evidence="2">The sequence shown here is derived from an EMBL/GenBank/DDBJ whole genome shotgun (WGS) entry which is preliminary data.</text>
</comment>
<dbReference type="PANTHER" id="PTHR37308">
    <property type="entry name" value="INTEGRAL MEMBRANE PROTEIN"/>
    <property type="match status" value="1"/>
</dbReference>
<dbReference type="AlphaFoldDB" id="A0A9Q4FZQ3"/>
<feature type="transmembrane region" description="Helical" evidence="1">
    <location>
        <begin position="12"/>
        <end position="33"/>
    </location>
</feature>
<dbReference type="PANTHER" id="PTHR37308:SF1">
    <property type="entry name" value="POLYPRENYL-PHOSPHATE TRANSPORTER"/>
    <property type="match status" value="1"/>
</dbReference>
<evidence type="ECO:0000256" key="1">
    <source>
        <dbReference type="SAM" id="Phobius"/>
    </source>
</evidence>
<keyword evidence="1" id="KW-1133">Transmembrane helix</keyword>
<feature type="transmembrane region" description="Helical" evidence="1">
    <location>
        <begin position="53"/>
        <end position="74"/>
    </location>
</feature>
<evidence type="ECO:0000313" key="3">
    <source>
        <dbReference type="Proteomes" id="UP001057753"/>
    </source>
</evidence>
<feature type="transmembrane region" description="Helical" evidence="1">
    <location>
        <begin position="245"/>
        <end position="264"/>
    </location>
</feature>
<organism evidence="2 3">
    <name type="scientific">Salipaludibacillus agaradhaerens</name>
    <name type="common">Bacillus agaradhaerens</name>
    <dbReference type="NCBI Taxonomy" id="76935"/>
    <lineage>
        <taxon>Bacteria</taxon>
        <taxon>Bacillati</taxon>
        <taxon>Bacillota</taxon>
        <taxon>Bacilli</taxon>
        <taxon>Bacillales</taxon>
        <taxon>Bacillaceae</taxon>
    </lineage>
</organism>
<reference evidence="2" key="1">
    <citation type="submission" date="2020-06" db="EMBL/GenBank/DDBJ databases">
        <title>Insight into the genomes of haloalkaliphilic bacilli from Kenyan soda lakes.</title>
        <authorList>
            <person name="Mwirichia R."/>
            <person name="Villamizar G.C."/>
            <person name="Poehlein A."/>
            <person name="Mugweru J."/>
            <person name="Kipnyargis A."/>
            <person name="Kiplimo D."/>
            <person name="Orwa P."/>
            <person name="Daniel R."/>
        </authorList>
    </citation>
    <scope>NUCLEOTIDE SEQUENCE</scope>
    <source>
        <strain evidence="2">B1096_S55</strain>
    </source>
</reference>
<dbReference type="Proteomes" id="UP001057753">
    <property type="component" value="Unassembled WGS sequence"/>
</dbReference>
<name>A0A9Q4FZQ3_SALAG</name>
<feature type="transmembrane region" description="Helical" evidence="1">
    <location>
        <begin position="216"/>
        <end position="239"/>
    </location>
</feature>
<sequence>MEWRNVYRGILMGASNLVPGVSAGTIALIFGIYDHLIASISDFFSSKWRDSLKFLLPLGIGVIAGFVGLIHIIRWLHEHHYQPTQFFFLGLIIGVIPLLLTQSNMKTQFKVPHFVMLLVTAVGVGLMGFLPEEGSGIIDLTPFNGIKLFIAGWLASASLLLPGISGAAVLLIFGVYDTAIEALYSMNIPVIGLLGGGLLIGFAMSSKIIKYVLKQYPYMTYAVIIGLLVGSLVIVFPGFSAGPAALFPSAVTFLAGALTAILLGSRS</sequence>
<dbReference type="RefSeq" id="WP_257821450.1">
    <property type="nucleotide sequence ID" value="NZ_JABXYM010000001.1"/>
</dbReference>
<dbReference type="InterPro" id="IPR007163">
    <property type="entry name" value="VCA0040-like"/>
</dbReference>
<evidence type="ECO:0000313" key="2">
    <source>
        <dbReference type="EMBL" id="MCR6096979.1"/>
    </source>
</evidence>
<feature type="transmembrane region" description="Helical" evidence="1">
    <location>
        <begin position="151"/>
        <end position="176"/>
    </location>
</feature>
<feature type="transmembrane region" description="Helical" evidence="1">
    <location>
        <begin position="111"/>
        <end position="130"/>
    </location>
</feature>
<protein>
    <submittedName>
        <fullName evidence="2">DUF368 domain-containing protein</fullName>
    </submittedName>
</protein>
<gene>
    <name evidence="2" type="ORF">HXA33_10460</name>
</gene>
<dbReference type="EMBL" id="JABXYM010000001">
    <property type="protein sequence ID" value="MCR6096979.1"/>
    <property type="molecule type" value="Genomic_DNA"/>
</dbReference>